<proteinExistence type="predicted"/>
<sequence>MTLFDTIILLNHFNPKNIQMSKINPHEVYTTDETRTLLKISPSTIKRMLKSGAIRANKVGGQYRILGKELLRLISPHVERKAVRVYQKIKKRIKNKVKPW</sequence>
<protein>
    <recommendedName>
        <fullName evidence="1">Helix-turn-helix domain-containing protein</fullName>
    </recommendedName>
</protein>
<dbReference type="Pfam" id="PF12728">
    <property type="entry name" value="HTH_17"/>
    <property type="match status" value="1"/>
</dbReference>
<feature type="domain" description="Helix-turn-helix" evidence="1">
    <location>
        <begin position="28"/>
        <end position="74"/>
    </location>
</feature>
<dbReference type="EMBL" id="MHMG01000037">
    <property type="protein sequence ID" value="OGZ22746.1"/>
    <property type="molecule type" value="Genomic_DNA"/>
</dbReference>
<comment type="caution">
    <text evidence="2">The sequence shown here is derived from an EMBL/GenBank/DDBJ whole genome shotgun (WGS) entry which is preliminary data.</text>
</comment>
<dbReference type="InterPro" id="IPR041657">
    <property type="entry name" value="HTH_17"/>
</dbReference>
<name>A0A1G2EAB3_9BACT</name>
<accession>A0A1G2EAB3</accession>
<organism evidence="2 3">
    <name type="scientific">Candidatus Nealsonbacteria bacterium RIFCSPLOWO2_01_FULL_41_9</name>
    <dbReference type="NCBI Taxonomy" id="1801671"/>
    <lineage>
        <taxon>Bacteria</taxon>
        <taxon>Candidatus Nealsoniibacteriota</taxon>
    </lineage>
</organism>
<dbReference type="Proteomes" id="UP000176406">
    <property type="component" value="Unassembled WGS sequence"/>
</dbReference>
<reference evidence="2 3" key="1">
    <citation type="journal article" date="2016" name="Nat. Commun.">
        <title>Thousands of microbial genomes shed light on interconnected biogeochemical processes in an aquifer system.</title>
        <authorList>
            <person name="Anantharaman K."/>
            <person name="Brown C.T."/>
            <person name="Hug L.A."/>
            <person name="Sharon I."/>
            <person name="Castelle C.J."/>
            <person name="Probst A.J."/>
            <person name="Thomas B.C."/>
            <person name="Singh A."/>
            <person name="Wilkins M.J."/>
            <person name="Karaoz U."/>
            <person name="Brodie E.L."/>
            <person name="Williams K.H."/>
            <person name="Hubbard S.S."/>
            <person name="Banfield J.F."/>
        </authorList>
    </citation>
    <scope>NUCLEOTIDE SEQUENCE [LARGE SCALE GENOMIC DNA]</scope>
</reference>
<dbReference type="AlphaFoldDB" id="A0A1G2EAB3"/>
<evidence type="ECO:0000313" key="3">
    <source>
        <dbReference type="Proteomes" id="UP000176406"/>
    </source>
</evidence>
<evidence type="ECO:0000313" key="2">
    <source>
        <dbReference type="EMBL" id="OGZ22746.1"/>
    </source>
</evidence>
<evidence type="ECO:0000259" key="1">
    <source>
        <dbReference type="Pfam" id="PF12728"/>
    </source>
</evidence>
<gene>
    <name evidence="2" type="ORF">A3A08_01835</name>
</gene>
<dbReference type="GO" id="GO:0003677">
    <property type="term" value="F:DNA binding"/>
    <property type="evidence" value="ECO:0007669"/>
    <property type="project" value="InterPro"/>
</dbReference>
<dbReference type="NCBIfam" id="TIGR01764">
    <property type="entry name" value="excise"/>
    <property type="match status" value="1"/>
</dbReference>
<dbReference type="InterPro" id="IPR010093">
    <property type="entry name" value="SinI_DNA-bd"/>
</dbReference>